<keyword evidence="7 10" id="KW-1208">Phospholipid metabolism</keyword>
<sequence length="339" mass="36374">MVKIIIDAMGGDHAPGEVVKGSVEALSRFEDIEITLVGQQEALEKALEGMSYPEGRLKTVFASQVIETGEVPVRAVRQKKDSSMVVGMRLLAGGEGDAFISAGSTGALLTAGILIVHTVPGVHRPALAPILPTARDPFMLIDCGANVDCKPVNLQQFAMMGSIYMQEVAGKENPRVGLINIGAEEEKGNELTRTVYQELQKMPINFIGNVEARDIPEGNADVLVCDAFVGNVVLKFMEGLASTMFTMLKKELMATKFSSILALGLKKRFASFKKSMDYTEYGGAPLLGLNKCVIKAHGSSNAKAFCSAIRQAREFSQNDLSGKVREGIARAGAAFTRDV</sequence>
<dbReference type="GO" id="GO:0043811">
    <property type="term" value="F:phosphate:acyl-[acyl carrier protein] acyltransferase activity"/>
    <property type="evidence" value="ECO:0007669"/>
    <property type="project" value="UniProtKB-UniRule"/>
</dbReference>
<dbReference type="EC" id="2.3.1.274" evidence="8 10"/>
<keyword evidence="3 10" id="KW-0444">Lipid biosynthesis</keyword>
<dbReference type="InterPro" id="IPR003664">
    <property type="entry name" value="FA_synthesis"/>
</dbReference>
<evidence type="ECO:0000256" key="1">
    <source>
        <dbReference type="ARBA" id="ARBA00001232"/>
    </source>
</evidence>
<dbReference type="GO" id="GO:0008654">
    <property type="term" value="P:phospholipid biosynthetic process"/>
    <property type="evidence" value="ECO:0007669"/>
    <property type="project" value="UniProtKB-KW"/>
</dbReference>
<evidence type="ECO:0000256" key="6">
    <source>
        <dbReference type="ARBA" id="ARBA00023209"/>
    </source>
</evidence>
<comment type="pathway">
    <text evidence="10">Lipid metabolism; phospholipid metabolism.</text>
</comment>
<keyword evidence="2 10" id="KW-0963">Cytoplasm</keyword>
<evidence type="ECO:0000313" key="11">
    <source>
        <dbReference type="EMBL" id="MBC8530161.1"/>
    </source>
</evidence>
<dbReference type="NCBIfam" id="TIGR00182">
    <property type="entry name" value="plsX"/>
    <property type="match status" value="1"/>
</dbReference>
<keyword evidence="5 10" id="KW-0443">Lipid metabolism</keyword>
<name>A0A926D296_9FIRM</name>
<reference evidence="11" key="1">
    <citation type="submission" date="2020-08" db="EMBL/GenBank/DDBJ databases">
        <title>Genome public.</title>
        <authorList>
            <person name="Liu C."/>
            <person name="Sun Q."/>
        </authorList>
    </citation>
    <scope>NUCLEOTIDE SEQUENCE</scope>
    <source>
        <strain evidence="11">NSJ-44</strain>
    </source>
</reference>
<dbReference type="InterPro" id="IPR012281">
    <property type="entry name" value="Phospholipid_synth_PlsX-like"/>
</dbReference>
<dbReference type="Proteomes" id="UP000654279">
    <property type="component" value="Unassembled WGS sequence"/>
</dbReference>
<dbReference type="Gene3D" id="3.40.718.10">
    <property type="entry name" value="Isopropylmalate Dehydrogenase"/>
    <property type="match status" value="1"/>
</dbReference>
<dbReference type="GO" id="GO:0005737">
    <property type="term" value="C:cytoplasm"/>
    <property type="evidence" value="ECO:0007669"/>
    <property type="project" value="UniProtKB-SubCell"/>
</dbReference>
<dbReference type="HAMAP" id="MF_00019">
    <property type="entry name" value="PlsX"/>
    <property type="match status" value="1"/>
</dbReference>
<comment type="catalytic activity">
    <reaction evidence="1 10">
        <text>a fatty acyl-[ACP] + phosphate = an acyl phosphate + holo-[ACP]</text>
        <dbReference type="Rhea" id="RHEA:42292"/>
        <dbReference type="Rhea" id="RHEA-COMP:9685"/>
        <dbReference type="Rhea" id="RHEA-COMP:14125"/>
        <dbReference type="ChEBI" id="CHEBI:43474"/>
        <dbReference type="ChEBI" id="CHEBI:59918"/>
        <dbReference type="ChEBI" id="CHEBI:64479"/>
        <dbReference type="ChEBI" id="CHEBI:138651"/>
        <dbReference type="EC" id="2.3.1.274"/>
    </reaction>
</comment>
<accession>A0A926D296</accession>
<dbReference type="PIRSF" id="PIRSF002465">
    <property type="entry name" value="Phsphlp_syn_PlsX"/>
    <property type="match status" value="1"/>
</dbReference>
<dbReference type="EMBL" id="JACRSO010000006">
    <property type="protein sequence ID" value="MBC8530161.1"/>
    <property type="molecule type" value="Genomic_DNA"/>
</dbReference>
<comment type="similarity">
    <text evidence="10">Belongs to the PlsX family.</text>
</comment>
<comment type="subunit">
    <text evidence="9 10">Homodimer. Probably interacts with PlsY.</text>
</comment>
<keyword evidence="4 10" id="KW-0808">Transferase</keyword>
<dbReference type="Pfam" id="PF02504">
    <property type="entry name" value="FA_synthesis"/>
    <property type="match status" value="1"/>
</dbReference>
<evidence type="ECO:0000313" key="12">
    <source>
        <dbReference type="Proteomes" id="UP000654279"/>
    </source>
</evidence>
<dbReference type="GO" id="GO:0006633">
    <property type="term" value="P:fatty acid biosynthetic process"/>
    <property type="evidence" value="ECO:0007669"/>
    <property type="project" value="UniProtKB-UniRule"/>
</dbReference>
<evidence type="ECO:0000256" key="9">
    <source>
        <dbReference type="ARBA" id="ARBA00046608"/>
    </source>
</evidence>
<evidence type="ECO:0000256" key="5">
    <source>
        <dbReference type="ARBA" id="ARBA00023098"/>
    </source>
</evidence>
<evidence type="ECO:0000256" key="10">
    <source>
        <dbReference type="HAMAP-Rule" id="MF_00019"/>
    </source>
</evidence>
<evidence type="ECO:0000256" key="8">
    <source>
        <dbReference type="ARBA" id="ARBA00024069"/>
    </source>
</evidence>
<evidence type="ECO:0000256" key="3">
    <source>
        <dbReference type="ARBA" id="ARBA00022516"/>
    </source>
</evidence>
<keyword evidence="6 10" id="KW-0594">Phospholipid biosynthesis</keyword>
<organism evidence="11 12">
    <name type="scientific">Luoshenia tenuis</name>
    <dbReference type="NCBI Taxonomy" id="2763654"/>
    <lineage>
        <taxon>Bacteria</taxon>
        <taxon>Bacillati</taxon>
        <taxon>Bacillota</taxon>
        <taxon>Clostridia</taxon>
        <taxon>Christensenellales</taxon>
        <taxon>Christensenellaceae</taxon>
        <taxon>Luoshenia</taxon>
    </lineage>
</organism>
<evidence type="ECO:0000256" key="2">
    <source>
        <dbReference type="ARBA" id="ARBA00022490"/>
    </source>
</evidence>
<dbReference type="PANTHER" id="PTHR30100:SF1">
    <property type="entry name" value="PHOSPHATE ACYLTRANSFERASE"/>
    <property type="match status" value="1"/>
</dbReference>
<dbReference type="SUPFAM" id="SSF53659">
    <property type="entry name" value="Isocitrate/Isopropylmalate dehydrogenase-like"/>
    <property type="match status" value="1"/>
</dbReference>
<gene>
    <name evidence="10 11" type="primary">plsX</name>
    <name evidence="11" type="ORF">H8699_12030</name>
</gene>
<dbReference type="PANTHER" id="PTHR30100">
    <property type="entry name" value="FATTY ACID/PHOSPHOLIPID SYNTHESIS PROTEIN PLSX"/>
    <property type="match status" value="1"/>
</dbReference>
<comment type="caution">
    <text evidence="11">The sequence shown here is derived from an EMBL/GenBank/DDBJ whole genome shotgun (WGS) entry which is preliminary data.</text>
</comment>
<keyword evidence="12" id="KW-1185">Reference proteome</keyword>
<dbReference type="RefSeq" id="WP_249285896.1">
    <property type="nucleotide sequence ID" value="NZ_JACRSO010000006.1"/>
</dbReference>
<comment type="subcellular location">
    <subcellularLocation>
        <location evidence="10">Cytoplasm</location>
    </subcellularLocation>
    <text evidence="10">Associated with the membrane possibly through PlsY.</text>
</comment>
<comment type="function">
    <text evidence="10">Catalyzes the reversible formation of acyl-phosphate (acyl-PO(4)) from acyl-[acyl-carrier-protein] (acyl-ACP). This enzyme utilizes acyl-ACP as fatty acyl donor, but not acyl-CoA.</text>
</comment>
<keyword evidence="11" id="KW-0012">Acyltransferase</keyword>
<protein>
    <recommendedName>
        <fullName evidence="8 10">Phosphate acyltransferase</fullName>
        <ecNumber evidence="8 10">2.3.1.274</ecNumber>
    </recommendedName>
    <alternativeName>
        <fullName evidence="10">Acyl-ACP phosphotransacylase</fullName>
    </alternativeName>
    <alternativeName>
        <fullName evidence="10">Acyl-[acyl-carrier-protein]--phosphate acyltransferase</fullName>
    </alternativeName>
    <alternativeName>
        <fullName evidence="10">Phosphate-acyl-ACP acyltransferase</fullName>
    </alternativeName>
</protein>
<evidence type="ECO:0000256" key="7">
    <source>
        <dbReference type="ARBA" id="ARBA00023264"/>
    </source>
</evidence>
<proteinExistence type="inferred from homology"/>
<dbReference type="AlphaFoldDB" id="A0A926D296"/>
<evidence type="ECO:0000256" key="4">
    <source>
        <dbReference type="ARBA" id="ARBA00022679"/>
    </source>
</evidence>